<dbReference type="Proteomes" id="UP000582659">
    <property type="component" value="Unassembled WGS sequence"/>
</dbReference>
<dbReference type="OrthoDB" id="6359816at2759"/>
<dbReference type="SMR" id="A0A1I7S858"/>
<dbReference type="eggNOG" id="KOG2075">
    <property type="taxonomic scope" value="Eukaryota"/>
</dbReference>
<reference evidence="2" key="2">
    <citation type="submission" date="2020-09" db="EMBL/GenBank/DDBJ databases">
        <authorList>
            <person name="Kikuchi T."/>
        </authorList>
    </citation>
    <scope>NUCLEOTIDE SEQUENCE</scope>
    <source>
        <strain evidence="2">Ka4C1</strain>
    </source>
</reference>
<evidence type="ECO:0000259" key="1">
    <source>
        <dbReference type="PROSITE" id="PS50097"/>
    </source>
</evidence>
<sequence>MDQNDGTVKDEDRLRLLEEKIGQLKAKVESRPVIEDRFFDNPVFSDFRVKVGQRTFHVTKYHLARASPVFERMFLSCFKEATDGILQLQDDPEAVEFVLKYMYMKTRVENFEMAREVVVIAHRYEMNDLVDECELVLFENVCLENARETFLLANDFDLKLLLVKCGGILYYGFDIGGLENCLPEQNVADPEQ</sequence>
<keyword evidence="4" id="KW-1185">Reference proteome</keyword>
<gene>
    <name evidence="2" type="ORF">BXYJ_LOCUS415</name>
</gene>
<feature type="domain" description="BTB" evidence="1">
    <location>
        <begin position="45"/>
        <end position="103"/>
    </location>
</feature>
<dbReference type="WBParaSite" id="BXY_0920100.1">
    <property type="protein sequence ID" value="BXY_0920100.1"/>
    <property type="gene ID" value="BXY_0920100"/>
</dbReference>
<dbReference type="InterPro" id="IPR000210">
    <property type="entry name" value="BTB/POZ_dom"/>
</dbReference>
<dbReference type="PROSITE" id="PS50097">
    <property type="entry name" value="BTB"/>
    <property type="match status" value="1"/>
</dbReference>
<organism evidence="3 5">
    <name type="scientific">Bursaphelenchus xylophilus</name>
    <name type="common">Pinewood nematode worm</name>
    <name type="synonym">Aphelenchoides xylophilus</name>
    <dbReference type="NCBI Taxonomy" id="6326"/>
    <lineage>
        <taxon>Eukaryota</taxon>
        <taxon>Metazoa</taxon>
        <taxon>Ecdysozoa</taxon>
        <taxon>Nematoda</taxon>
        <taxon>Chromadorea</taxon>
        <taxon>Rhabditida</taxon>
        <taxon>Tylenchina</taxon>
        <taxon>Tylenchomorpha</taxon>
        <taxon>Aphelenchoidea</taxon>
        <taxon>Aphelenchoididae</taxon>
        <taxon>Bursaphelenchus</taxon>
    </lineage>
</organism>
<evidence type="ECO:0000313" key="5">
    <source>
        <dbReference type="WBParaSite" id="BXY_0920100.1"/>
    </source>
</evidence>
<dbReference type="CDD" id="cd18186">
    <property type="entry name" value="BTB_POZ_ZBTB_KLHL-like"/>
    <property type="match status" value="1"/>
</dbReference>
<dbReference type="AlphaFoldDB" id="A0A1I7S858"/>
<dbReference type="Pfam" id="PF00651">
    <property type="entry name" value="BTB"/>
    <property type="match status" value="1"/>
</dbReference>
<name>A0A1I7S858_BURXY</name>
<evidence type="ECO:0000313" key="4">
    <source>
        <dbReference type="Proteomes" id="UP000659654"/>
    </source>
</evidence>
<dbReference type="Gene3D" id="3.30.710.10">
    <property type="entry name" value="Potassium Channel Kv1.1, Chain A"/>
    <property type="match status" value="1"/>
</dbReference>
<dbReference type="InterPro" id="IPR011333">
    <property type="entry name" value="SKP1/BTB/POZ_sf"/>
</dbReference>
<dbReference type="PANTHER" id="PTHR24413">
    <property type="entry name" value="SPECKLE-TYPE POZ PROTEIN"/>
    <property type="match status" value="1"/>
</dbReference>
<proteinExistence type="predicted"/>
<reference evidence="5" key="1">
    <citation type="submission" date="2016-11" db="UniProtKB">
        <authorList>
            <consortium name="WormBaseParasite"/>
        </authorList>
    </citation>
    <scope>IDENTIFICATION</scope>
</reference>
<accession>A0A1I7S858</accession>
<dbReference type="Proteomes" id="UP000095284">
    <property type="component" value="Unplaced"/>
</dbReference>
<dbReference type="EMBL" id="CAJFCV020000001">
    <property type="protein sequence ID" value="CAG9080540.1"/>
    <property type="molecule type" value="Genomic_DNA"/>
</dbReference>
<dbReference type="EMBL" id="CAJFDI010000001">
    <property type="protein sequence ID" value="CAD5208179.1"/>
    <property type="molecule type" value="Genomic_DNA"/>
</dbReference>
<protein>
    <submittedName>
        <fullName evidence="2">(pine wood nematode) hypothetical protein</fullName>
    </submittedName>
    <submittedName>
        <fullName evidence="5">BTB domain-containing protein</fullName>
    </submittedName>
</protein>
<dbReference type="Proteomes" id="UP000659654">
    <property type="component" value="Unassembled WGS sequence"/>
</dbReference>
<dbReference type="SUPFAM" id="SSF54695">
    <property type="entry name" value="POZ domain"/>
    <property type="match status" value="1"/>
</dbReference>
<evidence type="ECO:0000313" key="3">
    <source>
        <dbReference type="Proteomes" id="UP000095284"/>
    </source>
</evidence>
<evidence type="ECO:0000313" key="2">
    <source>
        <dbReference type="EMBL" id="CAD5208179.1"/>
    </source>
</evidence>
<dbReference type="SMART" id="SM00225">
    <property type="entry name" value="BTB"/>
    <property type="match status" value="1"/>
</dbReference>